<proteinExistence type="predicted"/>
<dbReference type="SUPFAM" id="SSF54631">
    <property type="entry name" value="CBS-domain pair"/>
    <property type="match status" value="1"/>
</dbReference>
<dbReference type="InterPro" id="IPR051462">
    <property type="entry name" value="CBS_domain-containing"/>
</dbReference>
<evidence type="ECO:0000256" key="1">
    <source>
        <dbReference type="ARBA" id="ARBA00022737"/>
    </source>
</evidence>
<evidence type="ECO:0000259" key="3">
    <source>
        <dbReference type="PROSITE" id="PS51371"/>
    </source>
</evidence>
<evidence type="ECO:0000313" key="4">
    <source>
        <dbReference type="EMBL" id="KPV53201.1"/>
    </source>
</evidence>
<accession>A0A0P9FJA2</accession>
<organism evidence="4 5">
    <name type="scientific">Kouleothrix aurantiaca</name>
    <dbReference type="NCBI Taxonomy" id="186479"/>
    <lineage>
        <taxon>Bacteria</taxon>
        <taxon>Bacillati</taxon>
        <taxon>Chloroflexota</taxon>
        <taxon>Chloroflexia</taxon>
        <taxon>Chloroflexales</taxon>
        <taxon>Roseiflexineae</taxon>
        <taxon>Roseiflexaceae</taxon>
        <taxon>Kouleothrix</taxon>
    </lineage>
</organism>
<dbReference type="InterPro" id="IPR046342">
    <property type="entry name" value="CBS_dom_sf"/>
</dbReference>
<feature type="domain" description="CBS" evidence="3">
    <location>
        <begin position="81"/>
        <end position="140"/>
    </location>
</feature>
<dbReference type="Gene3D" id="3.10.580.10">
    <property type="entry name" value="CBS-domain"/>
    <property type="match status" value="1"/>
</dbReference>
<dbReference type="SMART" id="SM00116">
    <property type="entry name" value="CBS"/>
    <property type="match status" value="2"/>
</dbReference>
<dbReference type="CDD" id="cd04584">
    <property type="entry name" value="CBS_pair_AcuB_like"/>
    <property type="match status" value="1"/>
</dbReference>
<keyword evidence="1" id="KW-0677">Repeat</keyword>
<dbReference type="InterPro" id="IPR000644">
    <property type="entry name" value="CBS_dom"/>
</dbReference>
<protein>
    <recommendedName>
        <fullName evidence="3">CBS domain-containing protein</fullName>
    </recommendedName>
</protein>
<keyword evidence="5" id="KW-1185">Reference proteome</keyword>
<name>A0A0P9FJA2_9CHLR</name>
<gene>
    <name evidence="4" type="ORF">SE17_11000</name>
</gene>
<dbReference type="AlphaFoldDB" id="A0A0P9FJA2"/>
<dbReference type="Proteomes" id="UP000050509">
    <property type="component" value="Unassembled WGS sequence"/>
</dbReference>
<dbReference type="PANTHER" id="PTHR48108:SF26">
    <property type="entry name" value="CBS DOMAIN-CONTAINING PROTEIN DDB_G0289609"/>
    <property type="match status" value="1"/>
</dbReference>
<reference evidence="4 5" key="1">
    <citation type="submission" date="2015-09" db="EMBL/GenBank/DDBJ databases">
        <title>Draft genome sequence of Kouleothrix aurantiaca JCM 19913.</title>
        <authorList>
            <person name="Hemp J."/>
        </authorList>
    </citation>
    <scope>NUCLEOTIDE SEQUENCE [LARGE SCALE GENOMIC DNA]</scope>
    <source>
        <strain evidence="4 5">COM-B</strain>
    </source>
</reference>
<dbReference type="EMBL" id="LJCR01000315">
    <property type="protein sequence ID" value="KPV53201.1"/>
    <property type="molecule type" value="Genomic_DNA"/>
</dbReference>
<evidence type="ECO:0000313" key="5">
    <source>
        <dbReference type="Proteomes" id="UP000050509"/>
    </source>
</evidence>
<keyword evidence="2" id="KW-0129">CBS domain</keyword>
<feature type="domain" description="CBS" evidence="3">
    <location>
        <begin position="7"/>
        <end position="65"/>
    </location>
</feature>
<dbReference type="PROSITE" id="PS51371">
    <property type="entry name" value="CBS"/>
    <property type="match status" value="2"/>
</dbReference>
<dbReference type="PANTHER" id="PTHR48108">
    <property type="entry name" value="CBS DOMAIN-CONTAINING PROTEIN CBSX2, CHLOROPLASTIC"/>
    <property type="match status" value="1"/>
</dbReference>
<comment type="caution">
    <text evidence="4">The sequence shown here is derived from an EMBL/GenBank/DDBJ whole genome shotgun (WGS) entry which is preliminary data.</text>
</comment>
<dbReference type="Pfam" id="PF00571">
    <property type="entry name" value="CBS"/>
    <property type="match status" value="2"/>
</dbReference>
<sequence>MLVKDYMTRHPIMIEPGRRVVEVQKLMADNNIRHLPVVGDGKRLVGMVTRQRLAIRPEQVGSLDPWELTRYLTDLTVGKVMISGSDLHTIAPDATIEEAADLMISHKISGVPVVENGGIVVGIITETDLLIELRNLLGAIDAGWRVVIRVPDRDGEFRKVIHAISSNGWGIMALGSVRTPKDPAHWDLVLKVRHASRDALVEALKGIEGQELIDLRETHEP</sequence>
<evidence type="ECO:0000256" key="2">
    <source>
        <dbReference type="PROSITE-ProRule" id="PRU00703"/>
    </source>
</evidence>